<protein>
    <submittedName>
        <fullName evidence="1">Uncharacterized protein</fullName>
    </submittedName>
</protein>
<accession>A0A1C0ADD3</accession>
<name>A0A1C0ADD3_9FIRM</name>
<reference evidence="2" key="1">
    <citation type="submission" date="2016-07" db="EMBL/GenBank/DDBJ databases">
        <authorList>
            <person name="Florea S."/>
            <person name="Webb J.S."/>
            <person name="Jaromczyk J."/>
            <person name="Schardl C.L."/>
        </authorList>
    </citation>
    <scope>NUCLEOTIDE SEQUENCE [LARGE SCALE GENOMIC DNA]</scope>
    <source>
        <strain evidence="2">Z6</strain>
    </source>
</reference>
<keyword evidence="2" id="KW-1185">Reference proteome</keyword>
<proteinExistence type="predicted"/>
<dbReference type="AlphaFoldDB" id="A0A1C0ADD3"/>
<reference evidence="1 2" key="2">
    <citation type="submission" date="2016-08" db="EMBL/GenBank/DDBJ databases">
        <title>Orenia metallireducens sp. nov. strain Z6, a Novel Metal-reducing Firmicute from the Deep Subsurface.</title>
        <authorList>
            <person name="Maxim B.I."/>
            <person name="Kenneth K."/>
            <person name="Flynn T.M."/>
            <person name="Oloughlin E.J."/>
            <person name="Locke R.A."/>
            <person name="Weber J.R."/>
            <person name="Egan S.M."/>
            <person name="Mackie R.I."/>
            <person name="Cann I.K."/>
        </authorList>
    </citation>
    <scope>NUCLEOTIDE SEQUENCE [LARGE SCALE GENOMIC DNA]</scope>
    <source>
        <strain evidence="1 2">Z6</strain>
    </source>
</reference>
<organism evidence="1 2">
    <name type="scientific">Orenia metallireducens</name>
    <dbReference type="NCBI Taxonomy" id="1413210"/>
    <lineage>
        <taxon>Bacteria</taxon>
        <taxon>Bacillati</taxon>
        <taxon>Bacillota</taxon>
        <taxon>Clostridia</taxon>
        <taxon>Halanaerobiales</taxon>
        <taxon>Halobacteroidaceae</taxon>
        <taxon>Orenia</taxon>
    </lineage>
</organism>
<evidence type="ECO:0000313" key="2">
    <source>
        <dbReference type="Proteomes" id="UP000093514"/>
    </source>
</evidence>
<gene>
    <name evidence="1" type="ORF">U472_00300</name>
</gene>
<dbReference type="RefSeq" id="WP_068714357.1">
    <property type="nucleotide sequence ID" value="NZ_LWDV01000003.1"/>
</dbReference>
<sequence>MVKRPRLQELDTNIKAALQADPELLEFYNSLTDEQKANSYISLNNDTLSPEAIRDVIKFIKRVEEGKNIGIKLDLSNVKSRDDFEKELDRIVTVGNQENLHN</sequence>
<comment type="caution">
    <text evidence="1">The sequence shown here is derived from an EMBL/GenBank/DDBJ whole genome shotgun (WGS) entry which is preliminary data.</text>
</comment>
<dbReference type="EMBL" id="LWDV01000003">
    <property type="protein sequence ID" value="OCL28632.1"/>
    <property type="molecule type" value="Genomic_DNA"/>
</dbReference>
<evidence type="ECO:0000313" key="1">
    <source>
        <dbReference type="EMBL" id="OCL28632.1"/>
    </source>
</evidence>
<dbReference type="Proteomes" id="UP000093514">
    <property type="component" value="Unassembled WGS sequence"/>
</dbReference>